<dbReference type="Pfam" id="PF07734">
    <property type="entry name" value="FBA_1"/>
    <property type="match status" value="1"/>
</dbReference>
<proteinExistence type="predicted"/>
<dbReference type="Proteomes" id="UP000325081">
    <property type="component" value="Unassembled WGS sequence"/>
</dbReference>
<dbReference type="NCBIfam" id="TIGR01640">
    <property type="entry name" value="F_box_assoc_1"/>
    <property type="match status" value="1"/>
</dbReference>
<dbReference type="InterPro" id="IPR017451">
    <property type="entry name" value="F-box-assoc_interact_dom"/>
</dbReference>
<feature type="domain" description="F-box associated beta-propeller type 1" evidence="1">
    <location>
        <begin position="87"/>
        <end position="353"/>
    </location>
</feature>
<accession>A0A5A7R7R2</accession>
<dbReference type="PANTHER" id="PTHR31672:SF13">
    <property type="entry name" value="F-BOX PROTEIN CPR30-LIKE"/>
    <property type="match status" value="1"/>
</dbReference>
<dbReference type="PANTHER" id="PTHR31672">
    <property type="entry name" value="BNACNNG10540D PROTEIN"/>
    <property type="match status" value="1"/>
</dbReference>
<dbReference type="InterPro" id="IPR011043">
    <property type="entry name" value="Gal_Oxase/kelch_b-propeller"/>
</dbReference>
<dbReference type="EMBL" id="BKCP01010514">
    <property type="protein sequence ID" value="GER52737.1"/>
    <property type="molecule type" value="Genomic_DNA"/>
</dbReference>
<dbReference type="AlphaFoldDB" id="A0A5A7R7R2"/>
<dbReference type="OrthoDB" id="913353at2759"/>
<evidence type="ECO:0000259" key="1">
    <source>
        <dbReference type="Pfam" id="PF07734"/>
    </source>
</evidence>
<sequence>MASLNLNPNPLLKPSSFPVGRKKNPLFKSSSFPIGWKKNKSKLNLHKTFSITYENCLHTSSFQSKARSKFIIGQFPLSNIRNMNYVVVSIDKENLEPKILNRMNKIDTHRNFLPYAASNGLILLLCDNICGEHLDIPQEALWNPTTNELKILPPSPATLDPRYVKIIRNHFGFAYDSTSNDYKVIRFLGRYDDLSYSLGAAELYSLKTNSWKGVDFHPSTFHPCGNRFMKINANGTYYWLNNVDHNFIQSFTFATEKFDSYRVPMPPSNMFNGYKFCQKRLVEYRGSLGFLASTSMYVDKVNYCAFELWVWDAASLSWCLESEFLVNKMRSFMGLFENDKLFYLQSGGDLMVQDCATNKAMNLSNAITHEVGRLYPFVENYVSLSLYGK</sequence>
<name>A0A5A7R7R2_STRAF</name>
<evidence type="ECO:0000313" key="3">
    <source>
        <dbReference type="Proteomes" id="UP000325081"/>
    </source>
</evidence>
<keyword evidence="3" id="KW-1185">Reference proteome</keyword>
<dbReference type="InterPro" id="IPR050796">
    <property type="entry name" value="SCF_F-box_component"/>
</dbReference>
<evidence type="ECO:0000313" key="2">
    <source>
        <dbReference type="EMBL" id="GER52737.1"/>
    </source>
</evidence>
<dbReference type="InterPro" id="IPR006527">
    <property type="entry name" value="F-box-assoc_dom_typ1"/>
</dbReference>
<comment type="caution">
    <text evidence="2">The sequence shown here is derived from an EMBL/GenBank/DDBJ whole genome shotgun (WGS) entry which is preliminary data.</text>
</comment>
<organism evidence="2 3">
    <name type="scientific">Striga asiatica</name>
    <name type="common">Asiatic witchweed</name>
    <name type="synonym">Buchnera asiatica</name>
    <dbReference type="NCBI Taxonomy" id="4170"/>
    <lineage>
        <taxon>Eukaryota</taxon>
        <taxon>Viridiplantae</taxon>
        <taxon>Streptophyta</taxon>
        <taxon>Embryophyta</taxon>
        <taxon>Tracheophyta</taxon>
        <taxon>Spermatophyta</taxon>
        <taxon>Magnoliopsida</taxon>
        <taxon>eudicotyledons</taxon>
        <taxon>Gunneridae</taxon>
        <taxon>Pentapetalae</taxon>
        <taxon>asterids</taxon>
        <taxon>lamiids</taxon>
        <taxon>Lamiales</taxon>
        <taxon>Orobanchaceae</taxon>
        <taxon>Buchnereae</taxon>
        <taxon>Striga</taxon>
    </lineage>
</organism>
<protein>
    <submittedName>
        <fullName evidence="2">F-box protein</fullName>
    </submittedName>
</protein>
<reference evidence="3" key="1">
    <citation type="journal article" date="2019" name="Curr. Biol.">
        <title>Genome Sequence of Striga asiatica Provides Insight into the Evolution of Plant Parasitism.</title>
        <authorList>
            <person name="Yoshida S."/>
            <person name="Kim S."/>
            <person name="Wafula E.K."/>
            <person name="Tanskanen J."/>
            <person name="Kim Y.M."/>
            <person name="Honaas L."/>
            <person name="Yang Z."/>
            <person name="Spallek T."/>
            <person name="Conn C.E."/>
            <person name="Ichihashi Y."/>
            <person name="Cheong K."/>
            <person name="Cui S."/>
            <person name="Der J.P."/>
            <person name="Gundlach H."/>
            <person name="Jiao Y."/>
            <person name="Hori C."/>
            <person name="Ishida J.K."/>
            <person name="Kasahara H."/>
            <person name="Kiba T."/>
            <person name="Kim M.S."/>
            <person name="Koo N."/>
            <person name="Laohavisit A."/>
            <person name="Lee Y.H."/>
            <person name="Lumba S."/>
            <person name="McCourt P."/>
            <person name="Mortimer J.C."/>
            <person name="Mutuku J.M."/>
            <person name="Nomura T."/>
            <person name="Sasaki-Sekimoto Y."/>
            <person name="Seto Y."/>
            <person name="Wang Y."/>
            <person name="Wakatake T."/>
            <person name="Sakakibara H."/>
            <person name="Demura T."/>
            <person name="Yamaguchi S."/>
            <person name="Yoneyama K."/>
            <person name="Manabe R.I."/>
            <person name="Nelson D.C."/>
            <person name="Schulman A.H."/>
            <person name="Timko M.P."/>
            <person name="dePamphilis C.W."/>
            <person name="Choi D."/>
            <person name="Shirasu K."/>
        </authorList>
    </citation>
    <scope>NUCLEOTIDE SEQUENCE [LARGE SCALE GENOMIC DNA]</scope>
    <source>
        <strain evidence="3">cv. UVA1</strain>
    </source>
</reference>
<gene>
    <name evidence="2" type="ORF">STAS_30219</name>
</gene>
<dbReference type="SUPFAM" id="SSF50965">
    <property type="entry name" value="Galactose oxidase, central domain"/>
    <property type="match status" value="1"/>
</dbReference>